<dbReference type="Pfam" id="PF07729">
    <property type="entry name" value="FCD"/>
    <property type="match status" value="1"/>
</dbReference>
<name>A0A850QMI1_9BURK</name>
<dbReference type="PANTHER" id="PTHR43537:SF45">
    <property type="entry name" value="GNTR FAMILY REGULATORY PROTEIN"/>
    <property type="match status" value="1"/>
</dbReference>
<dbReference type="InterPro" id="IPR008920">
    <property type="entry name" value="TF_FadR/GntR_C"/>
</dbReference>
<dbReference type="InterPro" id="IPR000524">
    <property type="entry name" value="Tscrpt_reg_HTH_GntR"/>
</dbReference>
<dbReference type="Pfam" id="PF00392">
    <property type="entry name" value="GntR"/>
    <property type="match status" value="1"/>
</dbReference>
<keyword evidence="6" id="KW-1185">Reference proteome</keyword>
<dbReference type="SMART" id="SM00345">
    <property type="entry name" value="HTH_GNTR"/>
    <property type="match status" value="1"/>
</dbReference>
<evidence type="ECO:0000313" key="5">
    <source>
        <dbReference type="EMBL" id="NVO77306.1"/>
    </source>
</evidence>
<keyword evidence="1" id="KW-0805">Transcription regulation</keyword>
<evidence type="ECO:0000256" key="3">
    <source>
        <dbReference type="ARBA" id="ARBA00023163"/>
    </source>
</evidence>
<dbReference type="Gene3D" id="1.10.10.10">
    <property type="entry name" value="Winged helix-like DNA-binding domain superfamily/Winged helix DNA-binding domain"/>
    <property type="match status" value="1"/>
</dbReference>
<dbReference type="RefSeq" id="WP_176802591.1">
    <property type="nucleotide sequence ID" value="NZ_JABXYJ010000003.1"/>
</dbReference>
<keyword evidence="2" id="KW-0238">DNA-binding</keyword>
<evidence type="ECO:0000256" key="2">
    <source>
        <dbReference type="ARBA" id="ARBA00023125"/>
    </source>
</evidence>
<dbReference type="SUPFAM" id="SSF48008">
    <property type="entry name" value="GntR ligand-binding domain-like"/>
    <property type="match status" value="1"/>
</dbReference>
<proteinExistence type="predicted"/>
<dbReference type="PANTHER" id="PTHR43537">
    <property type="entry name" value="TRANSCRIPTIONAL REGULATOR, GNTR FAMILY"/>
    <property type="match status" value="1"/>
</dbReference>
<evidence type="ECO:0000313" key="6">
    <source>
        <dbReference type="Proteomes" id="UP000588051"/>
    </source>
</evidence>
<dbReference type="SUPFAM" id="SSF46785">
    <property type="entry name" value="Winged helix' DNA-binding domain"/>
    <property type="match status" value="1"/>
</dbReference>
<dbReference type="SMART" id="SM00895">
    <property type="entry name" value="FCD"/>
    <property type="match status" value="1"/>
</dbReference>
<dbReference type="GO" id="GO:0003677">
    <property type="term" value="F:DNA binding"/>
    <property type="evidence" value="ECO:0007669"/>
    <property type="project" value="UniProtKB-KW"/>
</dbReference>
<evidence type="ECO:0000259" key="4">
    <source>
        <dbReference type="PROSITE" id="PS50949"/>
    </source>
</evidence>
<dbReference type="AlphaFoldDB" id="A0A850QMI1"/>
<keyword evidence="3" id="KW-0804">Transcription</keyword>
<dbReference type="InterPro" id="IPR011711">
    <property type="entry name" value="GntR_C"/>
</dbReference>
<organism evidence="5 6">
    <name type="scientific">Undibacterium oligocarboniphilum</name>
    <dbReference type="NCBI Taxonomy" id="666702"/>
    <lineage>
        <taxon>Bacteria</taxon>
        <taxon>Pseudomonadati</taxon>
        <taxon>Pseudomonadota</taxon>
        <taxon>Betaproteobacteria</taxon>
        <taxon>Burkholderiales</taxon>
        <taxon>Oxalobacteraceae</taxon>
        <taxon>Undibacterium</taxon>
    </lineage>
</organism>
<protein>
    <submittedName>
        <fullName evidence="5">GntR family transcriptional regulator</fullName>
    </submittedName>
</protein>
<dbReference type="EMBL" id="JABXYJ010000003">
    <property type="protein sequence ID" value="NVO77306.1"/>
    <property type="molecule type" value="Genomic_DNA"/>
</dbReference>
<accession>A0A850QMI1</accession>
<sequence>MSAIPNEQAPQAPKQRAANIAYDAIENMIVTLQLKPGAPIIEAELLEKTGLGRTPMREALMRMSSNGLIRPMPRRGLVVSQIEAAEHLQLIETRRVLENLIVTSAAQRADAIQKQEIMQSAEKMLAAAKRHDLHAFMEADQSFDHTLHTACGNASAVAAVVPLVIQCRRFWYAYQHEGDIEEGARCHLLVAKAVARGHVEQALKSSNGLMDYLESFTRKAIPSAASGN</sequence>
<dbReference type="Gene3D" id="1.20.120.530">
    <property type="entry name" value="GntR ligand-binding domain-like"/>
    <property type="match status" value="1"/>
</dbReference>
<comment type="caution">
    <text evidence="5">The sequence shown here is derived from an EMBL/GenBank/DDBJ whole genome shotgun (WGS) entry which is preliminary data.</text>
</comment>
<dbReference type="InterPro" id="IPR036390">
    <property type="entry name" value="WH_DNA-bd_sf"/>
</dbReference>
<dbReference type="InterPro" id="IPR036388">
    <property type="entry name" value="WH-like_DNA-bd_sf"/>
</dbReference>
<feature type="domain" description="HTH gntR-type" evidence="4">
    <location>
        <begin position="15"/>
        <end position="82"/>
    </location>
</feature>
<gene>
    <name evidence="5" type="ORF">HV832_05615</name>
</gene>
<dbReference type="PROSITE" id="PS50949">
    <property type="entry name" value="HTH_GNTR"/>
    <property type="match status" value="1"/>
</dbReference>
<dbReference type="GO" id="GO:0003700">
    <property type="term" value="F:DNA-binding transcription factor activity"/>
    <property type="evidence" value="ECO:0007669"/>
    <property type="project" value="InterPro"/>
</dbReference>
<reference evidence="5 6" key="1">
    <citation type="submission" date="2020-06" db="EMBL/GenBank/DDBJ databases">
        <authorList>
            <person name="Qiu C."/>
            <person name="Liu Z."/>
        </authorList>
    </citation>
    <scope>NUCLEOTIDE SEQUENCE [LARGE SCALE GENOMIC DNA]</scope>
    <source>
        <strain evidence="5 6">EM 1</strain>
    </source>
</reference>
<dbReference type="Proteomes" id="UP000588051">
    <property type="component" value="Unassembled WGS sequence"/>
</dbReference>
<evidence type="ECO:0000256" key="1">
    <source>
        <dbReference type="ARBA" id="ARBA00023015"/>
    </source>
</evidence>